<dbReference type="FunFam" id="3.40.50.11210:FF:000001">
    <property type="entry name" value="Ral GTPase-activating protein subunit alpha-1 isoform 1"/>
    <property type="match status" value="1"/>
</dbReference>
<dbReference type="InterPro" id="IPR027107">
    <property type="entry name" value="Tuberin/Ral-act_asu"/>
</dbReference>
<evidence type="ECO:0000259" key="4">
    <source>
        <dbReference type="PROSITE" id="PS50085"/>
    </source>
</evidence>
<dbReference type="Pfam" id="PF20412">
    <property type="entry name" value="RALGAPB_N"/>
    <property type="match status" value="1"/>
</dbReference>
<feature type="region of interest" description="Disordered" evidence="3">
    <location>
        <begin position="1682"/>
        <end position="1701"/>
    </location>
</feature>
<evidence type="ECO:0000256" key="3">
    <source>
        <dbReference type="SAM" id="MobiDB-lite"/>
    </source>
</evidence>
<evidence type="ECO:0000313" key="6">
    <source>
        <dbReference type="Proteomes" id="UP000007241"/>
    </source>
</evidence>
<dbReference type="InterPro" id="IPR000331">
    <property type="entry name" value="Rap/Ran_GAP_dom"/>
</dbReference>
<dbReference type="GO" id="GO:0051056">
    <property type="term" value="P:regulation of small GTPase mediated signal transduction"/>
    <property type="evidence" value="ECO:0007669"/>
    <property type="project" value="InterPro"/>
</dbReference>
<dbReference type="Gene3D" id="3.40.50.11210">
    <property type="entry name" value="Rap/Ran-GAP"/>
    <property type="match status" value="1"/>
</dbReference>
<dbReference type="GO" id="GO:0005096">
    <property type="term" value="F:GTPase activator activity"/>
    <property type="evidence" value="ECO:0000318"/>
    <property type="project" value="GO_Central"/>
</dbReference>
<organism evidence="5 6">
    <name type="scientific">Batrachochytrium dendrobatidis (strain JAM81 / FGSC 10211)</name>
    <name type="common">Frog chytrid fungus</name>
    <dbReference type="NCBI Taxonomy" id="684364"/>
    <lineage>
        <taxon>Eukaryota</taxon>
        <taxon>Fungi</taxon>
        <taxon>Fungi incertae sedis</taxon>
        <taxon>Chytridiomycota</taxon>
        <taxon>Chytridiomycota incertae sedis</taxon>
        <taxon>Chytridiomycetes</taxon>
        <taxon>Rhizophydiales</taxon>
        <taxon>Rhizophydiales incertae sedis</taxon>
        <taxon>Batrachochytrium</taxon>
    </lineage>
</organism>
<dbReference type="InterPro" id="IPR035974">
    <property type="entry name" value="Rap/Ran-GAP_sf"/>
</dbReference>
<sequence>MPDERRFERLLKKVKPFLDEKQKAKLRIKSLLVFLEGATESDQKQFFQEHDHTIYNVTLEYLFYRIARITEKTERTYTPTSKDVVDLHEIFTVLSKIIQLISFNPLPSWATCSLNEVFEILLATGNHQRLRVDGFRLLLQYLSIHQTDQIDEYVQLYFNTIQLDLFESALLPTGTLKPIPSRENELSPHFKLEAPPAWVGKERGLLLQKPIKVIKKNVNDVDSSLSGQAILLSCPNDTILYPATSVTKTDQCELIDEILQNILNLSVVLACSTPQSGYSSKTLTNAISSELGSKITTMWTIFRKTYLRILFPSVSRYVGIEIGNNQGFECCPPQILQVLVRFIVRTLCANFTVSPTTPPHEFAAIIITRVILASDGSRETVQEIIKQALHLPISHYKTSELALFVIATWLSLSPEYNLMGSTSFSVFDLDQKVDEDADEVAHNKEKLSNESLRRYIQNIQRVFFQKSQVPGEQQNQAKSFATLETKTWQLLMQTLLEIQEKLLSNLNIMNTETSLVHTLAEVLLIVWIRSRSTDETLWKQLRNSIVKCTVWSEYVKEWANITIKFTHVMADKVYDFDVQSGVNRLVSTEKEFTKLRGHRKTIGTGKNARDASIMSIIMGSTTTYIAELGHAPIMSKSYPWRDASISKDSRFLDKLAIPPASPILDRTKREKMHIYESSDFSNSSTKESSSNAMYKYLREKVVQYSGNPDCNLYEPVNDDDTFGSLKDIEFLNAENSLWIWKSILCTLGRINEIKIPAIHFDAISCFVQVWDTLNKIRQSQKFDNMNMPSLFDFAPIIFSSADLPIEFIDSIVVAVGCISRMMCKRHDQEFSEEYYTHYYRILEKWLSSKHIPVINSILLNTQRIFCLSLPGALFLIPSFIKAINYITTQHNLSDEVATASIQILSSLVCVKSSSPTFENKVSTSCFNGSEYPADTPVALKGRLSDISPSTLKPNLSFSNFSTVKENLLDLAVKILTTYTVKLEESKIGFMEQIIWSLGVMAFEECLVSAEANVSIVYNCIGVLLDNISLRDPRLARAAIDCLTLFAHSYETLQLDRELVHQIIDRLVIGISENMQFDEKTRKQASVVNSAVDWLSCTPKTVMTNPNIALRVSEVIEEAIHISCIGVDAQQSHSTVRSNSTDDGALNPELRDSSSIEKEIISSFRAIRSCAENAMMHLLHHTDNFAPINGPAMMSSHISEPHYEETNNHSIQTFTYNDNFIISFVDIEQGSRCRIIMRNCTGKYVWDTHPFYKSISEVEPTDSTAIPYAPMVQTPLGSAAKFKFNDDVIFAQEPFDIKEYDSDSESEEISPKNSNMFVPDVLEQLLKRIGDQHADCLLENQPETLNTPSNTLLQGRAELSEIIIAIKRQVQDETARSKQPNRFPKDAKASYKDYIRASPLIYKESPSILQCSRLLLSHMGLLTFDYTKTGDLHLLSKTPSLARDIKGLDRKYSRDVAKVAVIYVAPGEEDEYSIFRNNCGSPEYNDFVSSLGWKVDLAKHPGYLGGLERSMVNGGVATYFCTSTLEIMFHDVTKMPTDSADPKQLKKKRHIGNDHVHVIWNEHYRDYKWDTIGGDFGNAQIAITPLPNGMYAVDTYRDSSVEPFGPLQSQMVVSKIALGPLVRSTAYSAYRAALHSGTGKDILEQHPFSSRKETIGIISSRHKVANWTYEKLMDQIFTNGRESKQYSSNTRSSDAPILINEC</sequence>
<dbReference type="OMA" id="ELMRNGW"/>
<dbReference type="HOGENOM" id="CLU_242873_0_0_1"/>
<gene>
    <name evidence="5" type="ORF">BATDEDRAFT_25128</name>
</gene>
<keyword evidence="1" id="KW-0343">GTPase activation</keyword>
<dbReference type="PANTHER" id="PTHR10063:SF11">
    <property type="entry name" value="RHO GTPASE-ACTIVATING PROTEIN CG5521-RELATED"/>
    <property type="match status" value="1"/>
</dbReference>
<proteinExistence type="predicted"/>
<protein>
    <recommendedName>
        <fullName evidence="4">Rap-GAP domain-containing protein</fullName>
    </recommendedName>
</protein>
<reference evidence="5 6" key="1">
    <citation type="submission" date="2009-12" db="EMBL/GenBank/DDBJ databases">
        <title>The draft genome of Batrachochytrium dendrobatidis.</title>
        <authorList>
            <consortium name="US DOE Joint Genome Institute (JGI-PGF)"/>
            <person name="Kuo A."/>
            <person name="Salamov A."/>
            <person name="Schmutz J."/>
            <person name="Lucas S."/>
            <person name="Pitluck S."/>
            <person name="Rosenblum E."/>
            <person name="Stajich J."/>
            <person name="Eisen M."/>
            <person name="Grigoriev I.V."/>
        </authorList>
    </citation>
    <scope>NUCLEOTIDE SEQUENCE [LARGE SCALE GENOMIC DNA]</scope>
    <source>
        <strain evidence="6">JAM81 / FGSC 10211</strain>
    </source>
</reference>
<keyword evidence="6" id="KW-1185">Reference proteome</keyword>
<dbReference type="OrthoDB" id="19311at2759"/>
<dbReference type="SUPFAM" id="SSF111347">
    <property type="entry name" value="Rap/Ran-GAP"/>
    <property type="match status" value="1"/>
</dbReference>
<dbReference type="PROSITE" id="PS50085">
    <property type="entry name" value="RAPGAP"/>
    <property type="match status" value="1"/>
</dbReference>
<feature type="domain" description="Rap-GAP" evidence="4">
    <location>
        <begin position="1444"/>
        <end position="1657"/>
    </location>
</feature>
<dbReference type="EMBL" id="GL882884">
    <property type="protein sequence ID" value="EGF80498.1"/>
    <property type="molecule type" value="Genomic_DNA"/>
</dbReference>
<dbReference type="SUPFAM" id="SSF48371">
    <property type="entry name" value="ARM repeat"/>
    <property type="match status" value="1"/>
</dbReference>
<keyword evidence="2" id="KW-0597">Phosphoprotein</keyword>
<dbReference type="InParanoid" id="F4P2P6"/>
<evidence type="ECO:0000256" key="2">
    <source>
        <dbReference type="ARBA" id="ARBA00022553"/>
    </source>
</evidence>
<dbReference type="GO" id="GO:0005634">
    <property type="term" value="C:nucleus"/>
    <property type="evidence" value="ECO:0007669"/>
    <property type="project" value="InterPro"/>
</dbReference>
<evidence type="ECO:0000313" key="5">
    <source>
        <dbReference type="EMBL" id="EGF80498.1"/>
    </source>
</evidence>
<dbReference type="GeneID" id="18238699"/>
<dbReference type="Proteomes" id="UP000007241">
    <property type="component" value="Unassembled WGS sequence"/>
</dbReference>
<dbReference type="InterPro" id="IPR016024">
    <property type="entry name" value="ARM-type_fold"/>
</dbReference>
<feature type="compositionally biased region" description="Polar residues" evidence="3">
    <location>
        <begin position="1682"/>
        <end position="1692"/>
    </location>
</feature>
<dbReference type="STRING" id="684364.F4P2P6"/>
<dbReference type="GO" id="GO:0005737">
    <property type="term" value="C:cytoplasm"/>
    <property type="evidence" value="ECO:0000318"/>
    <property type="project" value="GO_Central"/>
</dbReference>
<evidence type="ECO:0000256" key="1">
    <source>
        <dbReference type="ARBA" id="ARBA00022468"/>
    </source>
</evidence>
<name>F4P2P6_BATDJ</name>
<dbReference type="InterPro" id="IPR046859">
    <property type="entry name" value="RGPA/RALGAPB_N"/>
</dbReference>
<accession>F4P2P6</accession>
<dbReference type="Pfam" id="PF02145">
    <property type="entry name" value="Rap_GAP"/>
    <property type="match status" value="1"/>
</dbReference>
<dbReference type="RefSeq" id="XP_006679028.1">
    <property type="nucleotide sequence ID" value="XM_006678965.1"/>
</dbReference>
<dbReference type="PANTHER" id="PTHR10063">
    <property type="entry name" value="TUBERIN"/>
    <property type="match status" value="1"/>
</dbReference>